<dbReference type="AlphaFoldDB" id="A0AAV9IV00"/>
<protein>
    <recommendedName>
        <fullName evidence="1">Complex 1 LYR protein domain-containing protein</fullName>
    </recommendedName>
</protein>
<feature type="domain" description="Complex 1 LYR protein" evidence="1">
    <location>
        <begin position="7"/>
        <end position="44"/>
    </location>
</feature>
<dbReference type="CDD" id="cd20251">
    <property type="entry name" value="Complex1_LYR_SF"/>
    <property type="match status" value="1"/>
</dbReference>
<keyword evidence="3" id="KW-1185">Reference proteome</keyword>
<proteinExistence type="predicted"/>
<reference evidence="2 3" key="1">
    <citation type="submission" date="2022-07" db="EMBL/GenBank/DDBJ databases">
        <title>Genome-wide signatures of adaptation to extreme environments.</title>
        <authorList>
            <person name="Cho C.H."/>
            <person name="Yoon H.S."/>
        </authorList>
    </citation>
    <scope>NUCLEOTIDE SEQUENCE [LARGE SCALE GENOMIC DNA]</scope>
    <source>
        <strain evidence="2 3">DBV 063 E5</strain>
    </source>
</reference>
<dbReference type="EMBL" id="JANCYW010000007">
    <property type="protein sequence ID" value="KAK4536114.1"/>
    <property type="molecule type" value="Genomic_DNA"/>
</dbReference>
<sequence>MNSPSLTPLQLYRQMLRAAQYFPSIRQPQVYQAIREEFRAKRHLPVDAVPAALRLGVLELHRLRVYRSVRAPNDVRKPNPARDWEVRL</sequence>
<evidence type="ECO:0000313" key="3">
    <source>
        <dbReference type="Proteomes" id="UP001301350"/>
    </source>
</evidence>
<name>A0AAV9IV00_CYACA</name>
<organism evidence="2 3">
    <name type="scientific">Cyanidium caldarium</name>
    <name type="common">Red alga</name>
    <dbReference type="NCBI Taxonomy" id="2771"/>
    <lineage>
        <taxon>Eukaryota</taxon>
        <taxon>Rhodophyta</taxon>
        <taxon>Bangiophyceae</taxon>
        <taxon>Cyanidiales</taxon>
        <taxon>Cyanidiaceae</taxon>
        <taxon>Cyanidium</taxon>
    </lineage>
</organism>
<evidence type="ECO:0000313" key="2">
    <source>
        <dbReference type="EMBL" id="KAK4536114.1"/>
    </source>
</evidence>
<gene>
    <name evidence="2" type="ORF">CDCA_CDCA07G2139</name>
</gene>
<comment type="caution">
    <text evidence="2">The sequence shown here is derived from an EMBL/GenBank/DDBJ whole genome shotgun (WGS) entry which is preliminary data.</text>
</comment>
<dbReference type="Proteomes" id="UP001301350">
    <property type="component" value="Unassembled WGS sequence"/>
</dbReference>
<dbReference type="Pfam" id="PF05347">
    <property type="entry name" value="Complex1_LYR"/>
    <property type="match status" value="1"/>
</dbReference>
<evidence type="ECO:0000259" key="1">
    <source>
        <dbReference type="Pfam" id="PF05347"/>
    </source>
</evidence>
<accession>A0AAV9IV00</accession>
<dbReference type="InterPro" id="IPR008011">
    <property type="entry name" value="Complex1_LYR_dom"/>
</dbReference>